<dbReference type="GO" id="GO:0042391">
    <property type="term" value="P:regulation of membrane potential"/>
    <property type="evidence" value="ECO:0007669"/>
    <property type="project" value="TreeGrafter"/>
</dbReference>
<organism evidence="2 3">
    <name type="scientific">Exocentrus adspersus</name>
    <dbReference type="NCBI Taxonomy" id="1586481"/>
    <lineage>
        <taxon>Eukaryota</taxon>
        <taxon>Metazoa</taxon>
        <taxon>Ecdysozoa</taxon>
        <taxon>Arthropoda</taxon>
        <taxon>Hexapoda</taxon>
        <taxon>Insecta</taxon>
        <taxon>Pterygota</taxon>
        <taxon>Neoptera</taxon>
        <taxon>Endopterygota</taxon>
        <taxon>Coleoptera</taxon>
        <taxon>Polyphaga</taxon>
        <taxon>Cucujiformia</taxon>
        <taxon>Chrysomeloidea</taxon>
        <taxon>Cerambycidae</taxon>
        <taxon>Lamiinae</taxon>
        <taxon>Acanthocinini</taxon>
        <taxon>Exocentrus</taxon>
    </lineage>
</organism>
<dbReference type="GO" id="GO:0071260">
    <property type="term" value="P:cellular response to mechanical stimulus"/>
    <property type="evidence" value="ECO:0007669"/>
    <property type="project" value="TreeGrafter"/>
</dbReference>
<accession>A0AAV8VBS5</accession>
<dbReference type="AlphaFoldDB" id="A0AAV8VBS5"/>
<dbReference type="Proteomes" id="UP001159042">
    <property type="component" value="Unassembled WGS sequence"/>
</dbReference>
<keyword evidence="3" id="KW-1185">Reference proteome</keyword>
<comment type="caution">
    <text evidence="2">The sequence shown here is derived from an EMBL/GenBank/DDBJ whole genome shotgun (WGS) entry which is preliminary data.</text>
</comment>
<evidence type="ECO:0000313" key="2">
    <source>
        <dbReference type="EMBL" id="KAJ8911746.1"/>
    </source>
</evidence>
<keyword evidence="1" id="KW-0812">Transmembrane</keyword>
<reference evidence="2 3" key="1">
    <citation type="journal article" date="2023" name="Insect Mol. Biol.">
        <title>Genome sequencing provides insights into the evolution of gene families encoding plant cell wall-degrading enzymes in longhorned beetles.</title>
        <authorList>
            <person name="Shin N.R."/>
            <person name="Okamura Y."/>
            <person name="Kirsch R."/>
            <person name="Pauchet Y."/>
        </authorList>
    </citation>
    <scope>NUCLEOTIDE SEQUENCE [LARGE SCALE GENOMIC DNA]</scope>
    <source>
        <strain evidence="2">EAD_L_NR</strain>
    </source>
</reference>
<name>A0AAV8VBS5_9CUCU</name>
<dbReference type="EMBL" id="JANEYG010000164">
    <property type="protein sequence ID" value="KAJ8911746.1"/>
    <property type="molecule type" value="Genomic_DNA"/>
</dbReference>
<dbReference type="InterPro" id="IPR027272">
    <property type="entry name" value="Piezo"/>
</dbReference>
<evidence type="ECO:0000256" key="1">
    <source>
        <dbReference type="SAM" id="Phobius"/>
    </source>
</evidence>
<dbReference type="PANTHER" id="PTHR13167">
    <property type="entry name" value="PIEZO-TYPE MECHANOSENSITIVE ION CHANNEL COMPONENT"/>
    <property type="match status" value="1"/>
</dbReference>
<sequence>MRKNAHFLKLTLNTFTEIKIENRQNTPRLKFYGEFKNGVRIVVYTTSVDVMSISHDEERWSTTLKVKCSIVQVRYGDNPDELYSISMMATVALIGIRMDLYAVIYSIWLCILFSMKRSLLAKIWVFYLIFIAILLPVQYFMAVGLPPTLCQVLCFLLLSEDLDKYSPSKITDFIRRVNLLSEV</sequence>
<keyword evidence="1" id="KW-1133">Transmembrane helix</keyword>
<dbReference type="GO" id="GO:0050982">
    <property type="term" value="P:detection of mechanical stimulus"/>
    <property type="evidence" value="ECO:0007669"/>
    <property type="project" value="TreeGrafter"/>
</dbReference>
<proteinExistence type="predicted"/>
<dbReference type="PANTHER" id="PTHR13167:SF25">
    <property type="entry name" value="PIEZO-TYPE MECHANOSENSITIVE ION CHANNEL COMPONENT"/>
    <property type="match status" value="1"/>
</dbReference>
<dbReference type="GO" id="GO:0005886">
    <property type="term" value="C:plasma membrane"/>
    <property type="evidence" value="ECO:0007669"/>
    <property type="project" value="TreeGrafter"/>
</dbReference>
<keyword evidence="1" id="KW-0472">Membrane</keyword>
<feature type="transmembrane region" description="Helical" evidence="1">
    <location>
        <begin position="124"/>
        <end position="145"/>
    </location>
</feature>
<feature type="transmembrane region" description="Helical" evidence="1">
    <location>
        <begin position="85"/>
        <end position="112"/>
    </location>
</feature>
<dbReference type="GO" id="GO:0008381">
    <property type="term" value="F:mechanosensitive monoatomic ion channel activity"/>
    <property type="evidence" value="ECO:0007669"/>
    <property type="project" value="InterPro"/>
</dbReference>
<dbReference type="GO" id="GO:0005261">
    <property type="term" value="F:monoatomic cation channel activity"/>
    <property type="evidence" value="ECO:0007669"/>
    <property type="project" value="TreeGrafter"/>
</dbReference>
<gene>
    <name evidence="2" type="ORF">NQ315_003646</name>
</gene>
<evidence type="ECO:0000313" key="3">
    <source>
        <dbReference type="Proteomes" id="UP001159042"/>
    </source>
</evidence>
<protein>
    <submittedName>
        <fullName evidence="2">Uncharacterized protein</fullName>
    </submittedName>
</protein>